<name>A0A0V0XDQ1_TRIPS</name>
<comment type="caution">
    <text evidence="1">The sequence shown here is derived from an EMBL/GenBank/DDBJ whole genome shotgun (WGS) entry which is preliminary data.</text>
</comment>
<evidence type="ECO:0000313" key="2">
    <source>
        <dbReference type="Proteomes" id="UP000054815"/>
    </source>
</evidence>
<sequence>MTDANVRLTVPYYDGNSVRWKSGDSHVGFPSGNLLTTVRWDQRDVQNRQLLRVFSSW</sequence>
<protein>
    <submittedName>
        <fullName evidence="1">Uncharacterized protein</fullName>
    </submittedName>
</protein>
<organism evidence="1 2">
    <name type="scientific">Trichinella pseudospiralis</name>
    <name type="common">Parasitic roundworm</name>
    <dbReference type="NCBI Taxonomy" id="6337"/>
    <lineage>
        <taxon>Eukaryota</taxon>
        <taxon>Metazoa</taxon>
        <taxon>Ecdysozoa</taxon>
        <taxon>Nematoda</taxon>
        <taxon>Enoplea</taxon>
        <taxon>Dorylaimia</taxon>
        <taxon>Trichinellida</taxon>
        <taxon>Trichinellidae</taxon>
        <taxon>Trichinella</taxon>
    </lineage>
</organism>
<dbReference type="AlphaFoldDB" id="A0A0V0XDQ1"/>
<gene>
    <name evidence="1" type="ORF">T4E_2880</name>
</gene>
<dbReference type="EMBL" id="JYDU01000575">
    <property type="protein sequence ID" value="KRX85941.1"/>
    <property type="molecule type" value="Genomic_DNA"/>
</dbReference>
<evidence type="ECO:0000313" key="1">
    <source>
        <dbReference type="EMBL" id="KRX85941.1"/>
    </source>
</evidence>
<dbReference type="Proteomes" id="UP000054815">
    <property type="component" value="Unassembled WGS sequence"/>
</dbReference>
<proteinExistence type="predicted"/>
<accession>A0A0V0XDQ1</accession>
<reference evidence="1 2" key="1">
    <citation type="submission" date="2015-01" db="EMBL/GenBank/DDBJ databases">
        <title>Evolution of Trichinella species and genotypes.</title>
        <authorList>
            <person name="Korhonen P.K."/>
            <person name="Edoardo P."/>
            <person name="Giuseppe L.R."/>
            <person name="Gasser R.B."/>
        </authorList>
    </citation>
    <scope>NUCLEOTIDE SEQUENCE [LARGE SCALE GENOMIC DNA]</scope>
    <source>
        <strain evidence="1">ISS141</strain>
    </source>
</reference>